<organism evidence="3 4">
    <name type="scientific">Pseudaminobacter soli</name>
    <name type="common">ex Zhang et al. 2022</name>
    <dbReference type="NCBI Taxonomy" id="2831468"/>
    <lineage>
        <taxon>Bacteria</taxon>
        <taxon>Pseudomonadati</taxon>
        <taxon>Pseudomonadota</taxon>
        <taxon>Alphaproteobacteria</taxon>
        <taxon>Hyphomicrobiales</taxon>
        <taxon>Phyllobacteriaceae</taxon>
        <taxon>Pseudaminobacter</taxon>
    </lineage>
</organism>
<dbReference type="Pfam" id="PF04264">
    <property type="entry name" value="YceI"/>
    <property type="match status" value="1"/>
</dbReference>
<dbReference type="Proteomes" id="UP000680348">
    <property type="component" value="Unassembled WGS sequence"/>
</dbReference>
<accession>A0A942I256</accession>
<protein>
    <submittedName>
        <fullName evidence="3">Polyisoprenoid-binding protein</fullName>
    </submittedName>
</protein>
<dbReference type="InterPro" id="IPR036761">
    <property type="entry name" value="TTHA0802/YceI-like_sf"/>
</dbReference>
<feature type="signal peptide" evidence="1">
    <location>
        <begin position="1"/>
        <end position="32"/>
    </location>
</feature>
<dbReference type="Gene3D" id="2.40.128.110">
    <property type="entry name" value="Lipid/polyisoprenoid-binding, YceI-like"/>
    <property type="match status" value="1"/>
</dbReference>
<keyword evidence="4" id="KW-1185">Reference proteome</keyword>
<name>A0A942I256_9HYPH</name>
<comment type="caution">
    <text evidence="3">The sequence shown here is derived from an EMBL/GenBank/DDBJ whole genome shotgun (WGS) entry which is preliminary data.</text>
</comment>
<evidence type="ECO:0000259" key="2">
    <source>
        <dbReference type="SMART" id="SM00867"/>
    </source>
</evidence>
<gene>
    <name evidence="3" type="ORF">KEU06_10810</name>
</gene>
<dbReference type="InterPro" id="IPR007372">
    <property type="entry name" value="Lipid/polyisoprenoid-bd_YceI"/>
</dbReference>
<sequence length="200" mass="21030">MTGEYIRKARSLVKPSFLGALALLGGLSPAAADALAQGAGSYRIAPNSSIRFHVGQVAGAGINGSFGSFGGSFAINGNDVSKSSVAFTLYPKSVRAGEPRVEDFLRSNAVFDVAEHPQITFRSTSVRRIGPNEAAISGVLTARGRSGPAKFDARLRQLGSRSISFHVTGSIYRTAYGMGVGAPIYSNVVQFDMVLNGTRR</sequence>
<feature type="domain" description="Lipid/polyisoprenoid-binding YceI-like" evidence="2">
    <location>
        <begin position="41"/>
        <end position="198"/>
    </location>
</feature>
<proteinExistence type="predicted"/>
<evidence type="ECO:0000313" key="3">
    <source>
        <dbReference type="EMBL" id="MBS3649097.1"/>
    </source>
</evidence>
<keyword evidence="1" id="KW-0732">Signal</keyword>
<dbReference type="PANTHER" id="PTHR34406">
    <property type="entry name" value="PROTEIN YCEI"/>
    <property type="match status" value="1"/>
</dbReference>
<evidence type="ECO:0000256" key="1">
    <source>
        <dbReference type="SAM" id="SignalP"/>
    </source>
</evidence>
<dbReference type="AlphaFoldDB" id="A0A942I256"/>
<dbReference type="SMART" id="SM00867">
    <property type="entry name" value="YceI"/>
    <property type="match status" value="1"/>
</dbReference>
<reference evidence="3" key="1">
    <citation type="submission" date="2021-04" db="EMBL/GenBank/DDBJ databases">
        <title>Pseudaminobacter soli sp. nov., isolated from paddy soil contaminated by heavy metals.</title>
        <authorList>
            <person name="Zhang K."/>
        </authorList>
    </citation>
    <scope>NUCLEOTIDE SEQUENCE</scope>
    <source>
        <strain evidence="3">19-2017</strain>
    </source>
</reference>
<dbReference type="RefSeq" id="WP_188254666.1">
    <property type="nucleotide sequence ID" value="NZ_JABVCF010000005.1"/>
</dbReference>
<dbReference type="PANTHER" id="PTHR34406:SF1">
    <property type="entry name" value="PROTEIN YCEI"/>
    <property type="match status" value="1"/>
</dbReference>
<dbReference type="SUPFAM" id="SSF101874">
    <property type="entry name" value="YceI-like"/>
    <property type="match status" value="1"/>
</dbReference>
<evidence type="ECO:0000313" key="4">
    <source>
        <dbReference type="Proteomes" id="UP000680348"/>
    </source>
</evidence>
<dbReference type="EMBL" id="JAGWCR010000005">
    <property type="protein sequence ID" value="MBS3649097.1"/>
    <property type="molecule type" value="Genomic_DNA"/>
</dbReference>
<feature type="chain" id="PRO_5037106298" evidence="1">
    <location>
        <begin position="33"/>
        <end position="200"/>
    </location>
</feature>